<reference evidence="1 2" key="1">
    <citation type="submission" date="2021-06" db="EMBL/GenBank/DDBJ databases">
        <title>Caerostris extrusa draft genome.</title>
        <authorList>
            <person name="Kono N."/>
            <person name="Arakawa K."/>
        </authorList>
    </citation>
    <scope>NUCLEOTIDE SEQUENCE [LARGE SCALE GENOMIC DNA]</scope>
</reference>
<accession>A0AAV4W340</accession>
<keyword evidence="2" id="KW-1185">Reference proteome</keyword>
<comment type="caution">
    <text evidence="1">The sequence shown here is derived from an EMBL/GenBank/DDBJ whole genome shotgun (WGS) entry which is preliminary data.</text>
</comment>
<sequence length="85" mass="9999">MDCAEREVTIDYSFRGSIPDAINRLTNNPELMDTTYAEGAGPFQVYLKPTKTNDIFKEEEQAQINCERFGYWQNNLKIREDSFFY</sequence>
<gene>
    <name evidence="1" type="ORF">CEXT_704091</name>
</gene>
<dbReference type="AlphaFoldDB" id="A0AAV4W340"/>
<dbReference type="Proteomes" id="UP001054945">
    <property type="component" value="Unassembled WGS sequence"/>
</dbReference>
<dbReference type="EMBL" id="BPLR01015502">
    <property type="protein sequence ID" value="GIY76599.1"/>
    <property type="molecule type" value="Genomic_DNA"/>
</dbReference>
<organism evidence="1 2">
    <name type="scientific">Caerostris extrusa</name>
    <name type="common">Bark spider</name>
    <name type="synonym">Caerostris bankana</name>
    <dbReference type="NCBI Taxonomy" id="172846"/>
    <lineage>
        <taxon>Eukaryota</taxon>
        <taxon>Metazoa</taxon>
        <taxon>Ecdysozoa</taxon>
        <taxon>Arthropoda</taxon>
        <taxon>Chelicerata</taxon>
        <taxon>Arachnida</taxon>
        <taxon>Araneae</taxon>
        <taxon>Araneomorphae</taxon>
        <taxon>Entelegynae</taxon>
        <taxon>Araneoidea</taxon>
        <taxon>Araneidae</taxon>
        <taxon>Caerostris</taxon>
    </lineage>
</organism>
<protein>
    <submittedName>
        <fullName evidence="1">Uncharacterized protein</fullName>
    </submittedName>
</protein>
<proteinExistence type="predicted"/>
<name>A0AAV4W340_CAEEX</name>
<evidence type="ECO:0000313" key="2">
    <source>
        <dbReference type="Proteomes" id="UP001054945"/>
    </source>
</evidence>
<evidence type="ECO:0000313" key="1">
    <source>
        <dbReference type="EMBL" id="GIY76599.1"/>
    </source>
</evidence>